<name>A0A915KIH6_ROMCU</name>
<dbReference type="Proteomes" id="UP000887565">
    <property type="component" value="Unplaced"/>
</dbReference>
<protein>
    <submittedName>
        <fullName evidence="3">Uncharacterized protein</fullName>
    </submittedName>
</protein>
<evidence type="ECO:0000313" key="3">
    <source>
        <dbReference type="WBParaSite" id="nRc.2.0.1.t38205-RA"/>
    </source>
</evidence>
<proteinExistence type="predicted"/>
<accession>A0A915KIH6</accession>
<dbReference type="WBParaSite" id="nRc.2.0.1.t38205-RA">
    <property type="protein sequence ID" value="nRc.2.0.1.t38205-RA"/>
    <property type="gene ID" value="nRc.2.0.1.g38205"/>
</dbReference>
<evidence type="ECO:0000313" key="2">
    <source>
        <dbReference type="Proteomes" id="UP000887565"/>
    </source>
</evidence>
<feature type="compositionally biased region" description="Basic residues" evidence="1">
    <location>
        <begin position="38"/>
        <end position="53"/>
    </location>
</feature>
<feature type="region of interest" description="Disordered" evidence="1">
    <location>
        <begin position="1"/>
        <end position="80"/>
    </location>
</feature>
<keyword evidence="2" id="KW-1185">Reference proteome</keyword>
<sequence length="103" mass="11595">MAISILNDERDGHEDHRGHRGHRKDDRDDDRDWDRGPHRGKGFAKGRGRGHHRGPPDDVFRVRGPIKLPRGGRGGPITASNTNVINVKVNVIQENDGKQKARQ</sequence>
<organism evidence="2 3">
    <name type="scientific">Romanomermis culicivorax</name>
    <name type="common">Nematode worm</name>
    <dbReference type="NCBI Taxonomy" id="13658"/>
    <lineage>
        <taxon>Eukaryota</taxon>
        <taxon>Metazoa</taxon>
        <taxon>Ecdysozoa</taxon>
        <taxon>Nematoda</taxon>
        <taxon>Enoplea</taxon>
        <taxon>Dorylaimia</taxon>
        <taxon>Mermithida</taxon>
        <taxon>Mermithoidea</taxon>
        <taxon>Mermithidae</taxon>
        <taxon>Romanomermis</taxon>
    </lineage>
</organism>
<dbReference type="AlphaFoldDB" id="A0A915KIH6"/>
<feature type="compositionally biased region" description="Basic and acidic residues" evidence="1">
    <location>
        <begin position="7"/>
        <end position="37"/>
    </location>
</feature>
<evidence type="ECO:0000256" key="1">
    <source>
        <dbReference type="SAM" id="MobiDB-lite"/>
    </source>
</evidence>
<reference evidence="3" key="1">
    <citation type="submission" date="2022-11" db="UniProtKB">
        <authorList>
            <consortium name="WormBaseParasite"/>
        </authorList>
    </citation>
    <scope>IDENTIFICATION</scope>
</reference>